<dbReference type="PANTHER" id="PTHR22916">
    <property type="entry name" value="GLYCOSYLTRANSFERASE"/>
    <property type="match status" value="1"/>
</dbReference>
<gene>
    <name evidence="2" type="ORF">GCM10010121_032050</name>
</gene>
<sequence>MTTPTPDVTVTVITYNDAARLPRAVASLRRQTHADIEIVISDDHSTDETPDIAGELMAQDARIRYLRLPENSGGCSAPRNRALETARAPYLMFLDSDDELPPRAVELLLAAHRERAVDFTMGAVRRIRVDSGRRSTWMPHLVAERRTLNGIEDDPRLLFEHLSTSKMYAKAFLDRHGLRFPEGIHYEDQLFSAQAYCLARAFTIIPDPVYVWYIAPSATADAASISNQRHKLTNVHDRVHVQRLIDDFLVTSGHAALREDKDYKFLKHDFRMYAGDLPYRGAHWLTSFADIMNPYLATLAPGAYARLPRPERVVLQLVRDHRLPEARLAARGLGHGVAPMRVTTDPADGVAYWGDSVPESAWARRELDVTDLELDTRPFPSAHFRHEITDLTPGRGAALDLKIRTYDPGLRLPVGPQHAALVLAPGRHRLTVPFRLTPVRPGVFEGEARLDLATAPLPVHGFEGTRHPLLRIEQQGMSHTGLLLAPLSFPTLTTRIDHHSGAAAHHVTVEPEGRSPGRLQIRWRPASMTARAVRSLARRVARPKLRRAVRLVASVLK</sequence>
<evidence type="ECO:0000259" key="1">
    <source>
        <dbReference type="Pfam" id="PF00535"/>
    </source>
</evidence>
<protein>
    <submittedName>
        <fullName evidence="2">Transferase</fullName>
    </submittedName>
</protein>
<dbReference type="CDD" id="cd00761">
    <property type="entry name" value="Glyco_tranf_GTA_type"/>
    <property type="match status" value="1"/>
</dbReference>
<reference evidence="2" key="1">
    <citation type="journal article" date="2014" name="Int. J. Syst. Evol. Microbiol.">
        <title>Complete genome sequence of Corynebacterium casei LMG S-19264T (=DSM 44701T), isolated from a smear-ripened cheese.</title>
        <authorList>
            <consortium name="US DOE Joint Genome Institute (JGI-PGF)"/>
            <person name="Walter F."/>
            <person name="Albersmeier A."/>
            <person name="Kalinowski J."/>
            <person name="Ruckert C."/>
        </authorList>
    </citation>
    <scope>NUCLEOTIDE SEQUENCE</scope>
    <source>
        <strain evidence="2">JCM 3086</strain>
    </source>
</reference>
<dbReference type="EMBL" id="BMQA01000008">
    <property type="protein sequence ID" value="GGJ18714.1"/>
    <property type="molecule type" value="Genomic_DNA"/>
</dbReference>
<keyword evidence="2" id="KW-0808">Transferase</keyword>
<dbReference type="GO" id="GO:0016758">
    <property type="term" value="F:hexosyltransferase activity"/>
    <property type="evidence" value="ECO:0007669"/>
    <property type="project" value="UniProtKB-ARBA"/>
</dbReference>
<feature type="domain" description="Glycosyltransferase 2-like" evidence="1">
    <location>
        <begin position="9"/>
        <end position="135"/>
    </location>
</feature>
<dbReference type="Gene3D" id="3.90.550.10">
    <property type="entry name" value="Spore Coat Polysaccharide Biosynthesis Protein SpsA, Chain A"/>
    <property type="match status" value="1"/>
</dbReference>
<dbReference type="InterPro" id="IPR001173">
    <property type="entry name" value="Glyco_trans_2-like"/>
</dbReference>
<dbReference type="SUPFAM" id="SSF53448">
    <property type="entry name" value="Nucleotide-diphospho-sugar transferases"/>
    <property type="match status" value="1"/>
</dbReference>
<dbReference type="Pfam" id="PF00535">
    <property type="entry name" value="Glycos_transf_2"/>
    <property type="match status" value="1"/>
</dbReference>
<evidence type="ECO:0000313" key="3">
    <source>
        <dbReference type="Proteomes" id="UP000657574"/>
    </source>
</evidence>
<comment type="caution">
    <text evidence="2">The sequence shown here is derived from an EMBL/GenBank/DDBJ whole genome shotgun (WGS) entry which is preliminary data.</text>
</comment>
<proteinExistence type="predicted"/>
<dbReference type="AlphaFoldDB" id="A0A917KL05"/>
<reference evidence="2" key="2">
    <citation type="submission" date="2020-09" db="EMBL/GenBank/DDBJ databases">
        <authorList>
            <person name="Sun Q."/>
            <person name="Ohkuma M."/>
        </authorList>
    </citation>
    <scope>NUCLEOTIDE SEQUENCE</scope>
    <source>
        <strain evidence="2">JCM 3086</strain>
    </source>
</reference>
<dbReference type="PANTHER" id="PTHR22916:SF3">
    <property type="entry name" value="UDP-GLCNAC:BETAGAL BETA-1,3-N-ACETYLGLUCOSAMINYLTRANSFERASE-LIKE PROTEIN 1"/>
    <property type="match status" value="1"/>
</dbReference>
<accession>A0A917KL05</accession>
<name>A0A917KL05_9ACTN</name>
<dbReference type="InterPro" id="IPR029044">
    <property type="entry name" value="Nucleotide-diphossugar_trans"/>
</dbReference>
<organism evidence="2 3">
    <name type="scientific">Streptomyces brasiliensis</name>
    <dbReference type="NCBI Taxonomy" id="1954"/>
    <lineage>
        <taxon>Bacteria</taxon>
        <taxon>Bacillati</taxon>
        <taxon>Actinomycetota</taxon>
        <taxon>Actinomycetes</taxon>
        <taxon>Kitasatosporales</taxon>
        <taxon>Streptomycetaceae</taxon>
        <taxon>Streptomyces</taxon>
    </lineage>
</organism>
<dbReference type="Proteomes" id="UP000657574">
    <property type="component" value="Unassembled WGS sequence"/>
</dbReference>
<evidence type="ECO:0000313" key="2">
    <source>
        <dbReference type="EMBL" id="GGJ18714.1"/>
    </source>
</evidence>
<keyword evidence="3" id="KW-1185">Reference proteome</keyword>
<dbReference type="RefSeq" id="WP_189311840.1">
    <property type="nucleotide sequence ID" value="NZ_BMQA01000008.1"/>
</dbReference>